<sequence>MVHVDSFKNKTTKPMTILFYCALIIICRSTSTCHQTLSLNQPFHYFLIEYLKVLICNAKCQTNRRKRFRCEVRSRPNTRSAREYISWYLHNFCVNSNDDFDSSATGEAGRSTGVYLLLVSLLYRST</sequence>
<dbReference type="InParanoid" id="A0A067R388"/>
<accession>A0A067R388</accession>
<organism evidence="1 2">
    <name type="scientific">Zootermopsis nevadensis</name>
    <name type="common">Dampwood termite</name>
    <dbReference type="NCBI Taxonomy" id="136037"/>
    <lineage>
        <taxon>Eukaryota</taxon>
        <taxon>Metazoa</taxon>
        <taxon>Ecdysozoa</taxon>
        <taxon>Arthropoda</taxon>
        <taxon>Hexapoda</taxon>
        <taxon>Insecta</taxon>
        <taxon>Pterygota</taxon>
        <taxon>Neoptera</taxon>
        <taxon>Polyneoptera</taxon>
        <taxon>Dictyoptera</taxon>
        <taxon>Blattodea</taxon>
        <taxon>Blattoidea</taxon>
        <taxon>Termitoidae</taxon>
        <taxon>Termopsidae</taxon>
        <taxon>Zootermopsis</taxon>
    </lineage>
</organism>
<proteinExistence type="predicted"/>
<gene>
    <name evidence="1" type="ORF">L798_08328</name>
</gene>
<keyword evidence="2" id="KW-1185">Reference proteome</keyword>
<reference evidence="1 2" key="1">
    <citation type="journal article" date="2014" name="Nat. Commun.">
        <title>Molecular traces of alternative social organization in a termite genome.</title>
        <authorList>
            <person name="Terrapon N."/>
            <person name="Li C."/>
            <person name="Robertson H.M."/>
            <person name="Ji L."/>
            <person name="Meng X."/>
            <person name="Booth W."/>
            <person name="Chen Z."/>
            <person name="Childers C.P."/>
            <person name="Glastad K.M."/>
            <person name="Gokhale K."/>
            <person name="Gowin J."/>
            <person name="Gronenberg W."/>
            <person name="Hermansen R.A."/>
            <person name="Hu H."/>
            <person name="Hunt B.G."/>
            <person name="Huylmans A.K."/>
            <person name="Khalil S.M."/>
            <person name="Mitchell R.D."/>
            <person name="Munoz-Torres M.C."/>
            <person name="Mustard J.A."/>
            <person name="Pan H."/>
            <person name="Reese J.T."/>
            <person name="Scharf M.E."/>
            <person name="Sun F."/>
            <person name="Vogel H."/>
            <person name="Xiao J."/>
            <person name="Yang W."/>
            <person name="Yang Z."/>
            <person name="Yang Z."/>
            <person name="Zhou J."/>
            <person name="Zhu J."/>
            <person name="Brent C.S."/>
            <person name="Elsik C.G."/>
            <person name="Goodisman M.A."/>
            <person name="Liberles D.A."/>
            <person name="Roe R.M."/>
            <person name="Vargo E.L."/>
            <person name="Vilcinskas A."/>
            <person name="Wang J."/>
            <person name="Bornberg-Bauer E."/>
            <person name="Korb J."/>
            <person name="Zhang G."/>
            <person name="Liebig J."/>
        </authorList>
    </citation>
    <scope>NUCLEOTIDE SEQUENCE [LARGE SCALE GENOMIC DNA]</scope>
    <source>
        <tissue evidence="1">Whole organism</tissue>
    </source>
</reference>
<dbReference type="Proteomes" id="UP000027135">
    <property type="component" value="Unassembled WGS sequence"/>
</dbReference>
<name>A0A067R388_ZOONE</name>
<protein>
    <submittedName>
        <fullName evidence="1">Uncharacterized protein</fullName>
    </submittedName>
</protein>
<dbReference type="EMBL" id="KK852736">
    <property type="protein sequence ID" value="KDR17428.1"/>
    <property type="molecule type" value="Genomic_DNA"/>
</dbReference>
<dbReference type="AlphaFoldDB" id="A0A067R388"/>
<evidence type="ECO:0000313" key="2">
    <source>
        <dbReference type="Proteomes" id="UP000027135"/>
    </source>
</evidence>
<evidence type="ECO:0000313" key="1">
    <source>
        <dbReference type="EMBL" id="KDR17428.1"/>
    </source>
</evidence>